<dbReference type="InterPro" id="IPR051781">
    <property type="entry name" value="Metallo-dep_Hydrolase"/>
</dbReference>
<dbReference type="PATRIC" id="fig|1685127.3.peg.1287"/>
<dbReference type="GO" id="GO:0016810">
    <property type="term" value="F:hydrolase activity, acting on carbon-nitrogen (but not peptide) bonds"/>
    <property type="evidence" value="ECO:0007669"/>
    <property type="project" value="InterPro"/>
</dbReference>
<dbReference type="CDD" id="cd01299">
    <property type="entry name" value="Met_dep_hydrolase_A"/>
    <property type="match status" value="1"/>
</dbReference>
<proteinExistence type="predicted"/>
<accession>A0A0M0BNE2</accession>
<protein>
    <recommendedName>
        <fullName evidence="1">Amidohydrolase-related domain-containing protein</fullName>
    </recommendedName>
</protein>
<feature type="domain" description="Amidohydrolase-related" evidence="1">
    <location>
        <begin position="49"/>
        <end position="314"/>
    </location>
</feature>
<dbReference type="InterPro" id="IPR006680">
    <property type="entry name" value="Amidohydro-rel"/>
</dbReference>
<organism evidence="2 3">
    <name type="scientific">miscellaneous Crenarchaeota group-15 archaeon DG-45</name>
    <dbReference type="NCBI Taxonomy" id="1685127"/>
    <lineage>
        <taxon>Archaea</taxon>
        <taxon>Candidatus Bathyarchaeota</taxon>
        <taxon>MCG-15</taxon>
    </lineage>
</organism>
<dbReference type="Pfam" id="PF01979">
    <property type="entry name" value="Amidohydro_1"/>
    <property type="match status" value="1"/>
</dbReference>
<feature type="non-terminal residue" evidence="2">
    <location>
        <position position="323"/>
    </location>
</feature>
<dbReference type="AlphaFoldDB" id="A0A0M0BNE2"/>
<evidence type="ECO:0000313" key="2">
    <source>
        <dbReference type="EMBL" id="KON30097.1"/>
    </source>
</evidence>
<dbReference type="PANTHER" id="PTHR43135">
    <property type="entry name" value="ALPHA-D-RIBOSE 1-METHYLPHOSPHONATE 5-TRIPHOSPHATE DIPHOSPHATASE"/>
    <property type="match status" value="1"/>
</dbReference>
<dbReference type="Proteomes" id="UP000037210">
    <property type="component" value="Unassembled WGS sequence"/>
</dbReference>
<dbReference type="SUPFAM" id="SSF51338">
    <property type="entry name" value="Composite domain of metallo-dependent hydrolases"/>
    <property type="match status" value="1"/>
</dbReference>
<gene>
    <name evidence="2" type="ORF">AC482_04820</name>
</gene>
<dbReference type="InterPro" id="IPR011059">
    <property type="entry name" value="Metal-dep_hydrolase_composite"/>
</dbReference>
<dbReference type="InterPro" id="IPR032466">
    <property type="entry name" value="Metal_Hydrolase"/>
</dbReference>
<evidence type="ECO:0000313" key="3">
    <source>
        <dbReference type="Proteomes" id="UP000037210"/>
    </source>
</evidence>
<reference evidence="2 3" key="1">
    <citation type="submission" date="2015-06" db="EMBL/GenBank/DDBJ databases">
        <title>New insights into the roles of widespread benthic archaea in carbon and nitrogen cycling.</title>
        <authorList>
            <person name="Lazar C.S."/>
            <person name="Baker B.J."/>
            <person name="Seitz K.W."/>
            <person name="Hyde A.S."/>
            <person name="Dick G.J."/>
            <person name="Hinrichs K.-U."/>
            <person name="Teske A.P."/>
        </authorList>
    </citation>
    <scope>NUCLEOTIDE SEQUENCE [LARGE SCALE GENOMIC DNA]</scope>
    <source>
        <strain evidence="2">DG-45</strain>
    </source>
</reference>
<dbReference type="SUPFAM" id="SSF51556">
    <property type="entry name" value="Metallo-dependent hydrolases"/>
    <property type="match status" value="1"/>
</dbReference>
<sequence length="323" mass="33786">MTGAYLIDGTGADPVRDAAVLIEGDVIRDAGRGIDVPDGAEILDASGMTVMPGLVDAHVHLCLNGEPSIFSMLQHTPGLIQLMAARNALSTLEAGYTTVRDMGAPMGFAISLKRAIEMGVARGPRIMASGRIISQTGGHADFHLPIGLSFGEMSRIADGPDEVRKAAREQLKEGADWVKVCSSGGVMSPSDPVDTSQFTIHELRAAVEEAAAVGRAVASHAHGTTGIRNAVEAGVRTIEHGTIMDDEVAALMAERGAFHVPTLVATRSILEHGREGGIPKYAVEKAEQLADHPARSIMISHRAGVKVAAGTDGGSPFNRHGEN</sequence>
<name>A0A0M0BNE2_9ARCH</name>
<dbReference type="EMBL" id="LFWZ01000042">
    <property type="protein sequence ID" value="KON30097.1"/>
    <property type="molecule type" value="Genomic_DNA"/>
</dbReference>
<evidence type="ECO:0000259" key="1">
    <source>
        <dbReference type="Pfam" id="PF01979"/>
    </source>
</evidence>
<comment type="caution">
    <text evidence="2">The sequence shown here is derived from an EMBL/GenBank/DDBJ whole genome shotgun (WGS) entry which is preliminary data.</text>
</comment>
<dbReference type="InterPro" id="IPR057744">
    <property type="entry name" value="OTAase-like"/>
</dbReference>
<dbReference type="Gene3D" id="2.30.40.10">
    <property type="entry name" value="Urease, subunit C, domain 1"/>
    <property type="match status" value="1"/>
</dbReference>
<dbReference type="PANTHER" id="PTHR43135:SF3">
    <property type="entry name" value="ALPHA-D-RIBOSE 1-METHYLPHOSPHONATE 5-TRIPHOSPHATE DIPHOSPHATASE"/>
    <property type="match status" value="1"/>
</dbReference>
<dbReference type="Gene3D" id="3.20.20.140">
    <property type="entry name" value="Metal-dependent hydrolases"/>
    <property type="match status" value="1"/>
</dbReference>